<dbReference type="GO" id="GO:0001405">
    <property type="term" value="C:PAM complex, Tim23 associated import motor"/>
    <property type="evidence" value="ECO:0007669"/>
    <property type="project" value="UniProtKB-UniRule"/>
</dbReference>
<keyword evidence="14" id="KW-1185">Reference proteome</keyword>
<dbReference type="GO" id="GO:0030150">
    <property type="term" value="P:protein import into mitochondrial matrix"/>
    <property type="evidence" value="ECO:0007669"/>
    <property type="project" value="UniProtKB-UniRule"/>
</dbReference>
<dbReference type="InterPro" id="IPR013875">
    <property type="entry name" value="Pam17"/>
</dbReference>
<dbReference type="Pfam" id="PF08566">
    <property type="entry name" value="Pam17"/>
    <property type="match status" value="1"/>
</dbReference>
<dbReference type="OrthoDB" id="5970083at2759"/>
<reference evidence="13 14" key="1">
    <citation type="journal article" date="2020" name="ISME J.">
        <title>Uncovering the hidden diversity of litter-decomposition mechanisms in mushroom-forming fungi.</title>
        <authorList>
            <person name="Floudas D."/>
            <person name="Bentzer J."/>
            <person name="Ahren D."/>
            <person name="Johansson T."/>
            <person name="Persson P."/>
            <person name="Tunlid A."/>
        </authorList>
    </citation>
    <scope>NUCLEOTIDE SEQUENCE [LARGE SCALE GENOMIC DNA]</scope>
    <source>
        <strain evidence="13 14">CBS 175.51</strain>
    </source>
</reference>
<protein>
    <recommendedName>
        <fullName evidence="12">Presequence translocated-associated motor subunit PAM17</fullName>
    </recommendedName>
</protein>
<keyword evidence="3 12" id="KW-0813">Transport</keyword>
<evidence type="ECO:0000256" key="2">
    <source>
        <dbReference type="ARBA" id="ARBA00006837"/>
    </source>
</evidence>
<keyword evidence="9 12" id="KW-0811">Translocation</keyword>
<dbReference type="PANTHER" id="PTHR28021:SF1">
    <property type="entry name" value="PRESEQUENCE TRANSLOCATED-ASSOCIATED MOTOR SUBUNIT PAM17, MITOCHONDRIAL"/>
    <property type="match status" value="1"/>
</dbReference>
<evidence type="ECO:0000313" key="13">
    <source>
        <dbReference type="EMBL" id="KAF5338701.1"/>
    </source>
</evidence>
<dbReference type="AlphaFoldDB" id="A0A8H5CCR8"/>
<evidence type="ECO:0000256" key="1">
    <source>
        <dbReference type="ARBA" id="ARBA00004448"/>
    </source>
</evidence>
<keyword evidence="6 12" id="KW-0653">Protein transport</keyword>
<comment type="similarity">
    <text evidence="2 12">Belongs to the PAM17 family.</text>
</comment>
<keyword evidence="4 12" id="KW-0812">Transmembrane</keyword>
<keyword evidence="8 12" id="KW-1133">Transmembrane helix</keyword>
<comment type="function">
    <text evidence="12">Component of the PAM complex, a complex required for the translocation of transit peptide-containing proteins from the inner membrane into the mitochondrial matrix in an ATP-dependent manner.</text>
</comment>
<accession>A0A8H5CCR8</accession>
<keyword evidence="7" id="KW-0809">Transit peptide</keyword>
<evidence type="ECO:0000313" key="14">
    <source>
        <dbReference type="Proteomes" id="UP000541558"/>
    </source>
</evidence>
<keyword evidence="5 12" id="KW-0999">Mitochondrion inner membrane</keyword>
<evidence type="ECO:0000256" key="5">
    <source>
        <dbReference type="ARBA" id="ARBA00022792"/>
    </source>
</evidence>
<evidence type="ECO:0000256" key="3">
    <source>
        <dbReference type="ARBA" id="ARBA00022448"/>
    </source>
</evidence>
<evidence type="ECO:0000256" key="12">
    <source>
        <dbReference type="RuleBase" id="RU367146"/>
    </source>
</evidence>
<evidence type="ECO:0000256" key="4">
    <source>
        <dbReference type="ARBA" id="ARBA00022692"/>
    </source>
</evidence>
<dbReference type="EMBL" id="JAACJK010000011">
    <property type="protein sequence ID" value="KAF5338701.1"/>
    <property type="molecule type" value="Genomic_DNA"/>
</dbReference>
<evidence type="ECO:0000256" key="9">
    <source>
        <dbReference type="ARBA" id="ARBA00023010"/>
    </source>
</evidence>
<keyword evidence="11 12" id="KW-0472">Membrane</keyword>
<sequence>MSVYIPRAPAMSLANARRTLVASSSRQFRGYATQVTKQENVNVESAKPLNTTPTRGLTWPEYLAIRRSRHRWQTVATIPAGLLGLSSGVAYFGNLETDPMKPIFGFDPFMVYGFLTACCMGAGALLGPTIGGALWRFTHRDKVELIDQKDREFLNRIAKNRVDAALQTATAPVPDYYGERIGSLHDYRQWLRDQAKYRRKVLLPEQEE</sequence>
<dbReference type="Proteomes" id="UP000541558">
    <property type="component" value="Unassembled WGS sequence"/>
</dbReference>
<evidence type="ECO:0000256" key="10">
    <source>
        <dbReference type="ARBA" id="ARBA00023128"/>
    </source>
</evidence>
<comment type="caution">
    <text evidence="13">The sequence shown here is derived from an EMBL/GenBank/DDBJ whole genome shotgun (WGS) entry which is preliminary data.</text>
</comment>
<comment type="subunit">
    <text evidence="12">Component of the PAM complex.</text>
</comment>
<evidence type="ECO:0000256" key="8">
    <source>
        <dbReference type="ARBA" id="ARBA00022989"/>
    </source>
</evidence>
<dbReference type="PANTHER" id="PTHR28021">
    <property type="entry name" value="PRESEQUENCE TRANSLOCATED-ASSOCIATED MOTOR SUBUNIT PAM17, MITOCHONDRIAL"/>
    <property type="match status" value="1"/>
</dbReference>
<evidence type="ECO:0000256" key="11">
    <source>
        <dbReference type="ARBA" id="ARBA00023136"/>
    </source>
</evidence>
<organism evidence="13 14">
    <name type="scientific">Ephemerocybe angulata</name>
    <dbReference type="NCBI Taxonomy" id="980116"/>
    <lineage>
        <taxon>Eukaryota</taxon>
        <taxon>Fungi</taxon>
        <taxon>Dikarya</taxon>
        <taxon>Basidiomycota</taxon>
        <taxon>Agaricomycotina</taxon>
        <taxon>Agaricomycetes</taxon>
        <taxon>Agaricomycetidae</taxon>
        <taxon>Agaricales</taxon>
        <taxon>Agaricineae</taxon>
        <taxon>Psathyrellaceae</taxon>
        <taxon>Ephemerocybe</taxon>
    </lineage>
</organism>
<keyword evidence="10 12" id="KW-0496">Mitochondrion</keyword>
<feature type="transmembrane region" description="Helical" evidence="12">
    <location>
        <begin position="72"/>
        <end position="92"/>
    </location>
</feature>
<proteinExistence type="inferred from homology"/>
<gene>
    <name evidence="13" type="ORF">D9611_013367</name>
</gene>
<evidence type="ECO:0000256" key="7">
    <source>
        <dbReference type="ARBA" id="ARBA00022946"/>
    </source>
</evidence>
<evidence type="ECO:0000256" key="6">
    <source>
        <dbReference type="ARBA" id="ARBA00022927"/>
    </source>
</evidence>
<feature type="transmembrane region" description="Helical" evidence="12">
    <location>
        <begin position="112"/>
        <end position="135"/>
    </location>
</feature>
<name>A0A8H5CCR8_9AGAR</name>
<comment type="subcellular location">
    <subcellularLocation>
        <location evidence="1 12">Mitochondrion inner membrane</location>
        <topology evidence="1 12">Multi-pass membrane protein</topology>
    </subcellularLocation>
</comment>